<dbReference type="OrthoDB" id="10474043at2759"/>
<evidence type="ECO:0000313" key="2">
    <source>
        <dbReference type="Proteomes" id="UP000030104"/>
    </source>
</evidence>
<reference evidence="1 2" key="1">
    <citation type="journal article" date="2015" name="Mol. Plant Microbe Interact.">
        <title>Genome, transcriptome, and functional analyses of Penicillium expansum provide new insights into secondary metabolism and pathogenicity.</title>
        <authorList>
            <person name="Ballester A.R."/>
            <person name="Marcet-Houben M."/>
            <person name="Levin E."/>
            <person name="Sela N."/>
            <person name="Selma-Lazaro C."/>
            <person name="Carmona L."/>
            <person name="Wisniewski M."/>
            <person name="Droby S."/>
            <person name="Gonzalez-Candelas L."/>
            <person name="Gabaldon T."/>
        </authorList>
    </citation>
    <scope>NUCLEOTIDE SEQUENCE [LARGE SCALE GENOMIC DNA]</scope>
    <source>
        <strain evidence="1 2">PHI-1</strain>
    </source>
</reference>
<accession>A0A0A2L3U9</accession>
<name>A0A0A2L3U9_PENIT</name>
<proteinExistence type="predicted"/>
<organism evidence="1 2">
    <name type="scientific">Penicillium italicum</name>
    <name type="common">Blue mold</name>
    <dbReference type="NCBI Taxonomy" id="40296"/>
    <lineage>
        <taxon>Eukaryota</taxon>
        <taxon>Fungi</taxon>
        <taxon>Dikarya</taxon>
        <taxon>Ascomycota</taxon>
        <taxon>Pezizomycotina</taxon>
        <taxon>Eurotiomycetes</taxon>
        <taxon>Eurotiomycetidae</taxon>
        <taxon>Eurotiales</taxon>
        <taxon>Aspergillaceae</taxon>
        <taxon>Penicillium</taxon>
    </lineage>
</organism>
<gene>
    <name evidence="1" type="ORF">PITC_062650</name>
</gene>
<evidence type="ECO:0000313" key="1">
    <source>
        <dbReference type="EMBL" id="KGO71300.1"/>
    </source>
</evidence>
<dbReference type="AlphaFoldDB" id="A0A0A2L3U9"/>
<comment type="caution">
    <text evidence="1">The sequence shown here is derived from an EMBL/GenBank/DDBJ whole genome shotgun (WGS) entry which is preliminary data.</text>
</comment>
<protein>
    <submittedName>
        <fullName evidence="1">Uncharacterized protein</fullName>
    </submittedName>
</protein>
<dbReference type="Proteomes" id="UP000030104">
    <property type="component" value="Unassembled WGS sequence"/>
</dbReference>
<keyword evidence="2" id="KW-1185">Reference proteome</keyword>
<dbReference type="EMBL" id="JQGA01000948">
    <property type="protein sequence ID" value="KGO71300.1"/>
    <property type="molecule type" value="Genomic_DNA"/>
</dbReference>
<sequence>MRHVRVPLLLLRFILFFMHFPLFPPCLYLARSCWLRMLTLLVLNQ</sequence>
<dbReference type="HOGENOM" id="CLU_3207811_0_0_1"/>